<accession>A0A1W0A145</accession>
<organism evidence="2 3">
    <name type="scientific">Thraustotheca clavata</name>
    <dbReference type="NCBI Taxonomy" id="74557"/>
    <lineage>
        <taxon>Eukaryota</taxon>
        <taxon>Sar</taxon>
        <taxon>Stramenopiles</taxon>
        <taxon>Oomycota</taxon>
        <taxon>Saprolegniomycetes</taxon>
        <taxon>Saprolegniales</taxon>
        <taxon>Achlyaceae</taxon>
        <taxon>Thraustotheca</taxon>
    </lineage>
</organism>
<keyword evidence="1" id="KW-1133">Transmembrane helix</keyword>
<keyword evidence="3" id="KW-1185">Reference proteome</keyword>
<dbReference type="OrthoDB" id="539213at2759"/>
<keyword evidence="1" id="KW-0812">Transmembrane</keyword>
<reference evidence="2 3" key="1">
    <citation type="journal article" date="2014" name="Genome Biol. Evol.">
        <title>The secreted proteins of Achlya hypogyna and Thraustotheca clavata identify the ancestral oomycete secretome and reveal gene acquisitions by horizontal gene transfer.</title>
        <authorList>
            <person name="Misner I."/>
            <person name="Blouin N."/>
            <person name="Leonard G."/>
            <person name="Richards T.A."/>
            <person name="Lane C.E."/>
        </authorList>
    </citation>
    <scope>NUCLEOTIDE SEQUENCE [LARGE SCALE GENOMIC DNA]</scope>
    <source>
        <strain evidence="2 3">ATCC 34112</strain>
    </source>
</reference>
<feature type="transmembrane region" description="Helical" evidence="1">
    <location>
        <begin position="132"/>
        <end position="156"/>
    </location>
</feature>
<feature type="transmembrane region" description="Helical" evidence="1">
    <location>
        <begin position="177"/>
        <end position="199"/>
    </location>
</feature>
<keyword evidence="1" id="KW-0472">Membrane</keyword>
<evidence type="ECO:0000313" key="2">
    <source>
        <dbReference type="EMBL" id="OQS03911.1"/>
    </source>
</evidence>
<name>A0A1W0A145_9STRA</name>
<dbReference type="Proteomes" id="UP000243217">
    <property type="component" value="Unassembled WGS sequence"/>
</dbReference>
<proteinExistence type="predicted"/>
<protein>
    <submittedName>
        <fullName evidence="2">Uncharacterized protein</fullName>
    </submittedName>
</protein>
<dbReference type="AlphaFoldDB" id="A0A1W0A145"/>
<dbReference type="EMBL" id="JNBS01000724">
    <property type="protein sequence ID" value="OQS03911.1"/>
    <property type="molecule type" value="Genomic_DNA"/>
</dbReference>
<gene>
    <name evidence="2" type="ORF">THRCLA_21029</name>
</gene>
<comment type="caution">
    <text evidence="2">The sequence shown here is derived from an EMBL/GenBank/DDBJ whole genome shotgun (WGS) entry which is preliminary data.</text>
</comment>
<evidence type="ECO:0000256" key="1">
    <source>
        <dbReference type="SAM" id="Phobius"/>
    </source>
</evidence>
<evidence type="ECO:0000313" key="3">
    <source>
        <dbReference type="Proteomes" id="UP000243217"/>
    </source>
</evidence>
<sequence length="227" mass="25807">MRQTKINLSKTKSGVLEDQKRETSSIYREKLSKSLIDLDGVKAFKENGFSKAINCSPALGRTFLNDCVSMDRHNVVFKNLDVVYGASIRGSALCSVLNMKTDDEDLTFEAKRECLEDVVMRHFAIVYGTIDVVFTIVGLIVVQLLRLSTLWCLARFSYERLEIPNLHTHKLWAKKCLFCLAIILTIFVSSLVLTLSYLLHLQKHLMNFNNLVLAASSFYFITNITNL</sequence>